<keyword evidence="5" id="KW-1185">Reference proteome</keyword>
<evidence type="ECO:0000256" key="1">
    <source>
        <dbReference type="ARBA" id="ARBA00023172"/>
    </source>
</evidence>
<evidence type="ECO:0000313" key="4">
    <source>
        <dbReference type="EMBL" id="APY87960.1"/>
    </source>
</evidence>
<organism evidence="4 5">
    <name type="scientific">Streptomyces alfalfae</name>
    <dbReference type="NCBI Taxonomy" id="1642299"/>
    <lineage>
        <taxon>Bacteria</taxon>
        <taxon>Bacillati</taxon>
        <taxon>Actinomycetota</taxon>
        <taxon>Actinomycetes</taxon>
        <taxon>Kitasatosporales</taxon>
        <taxon>Streptomycetaceae</taxon>
        <taxon>Streptomyces</taxon>
    </lineage>
</organism>
<evidence type="ECO:0000256" key="2">
    <source>
        <dbReference type="SAM" id="MobiDB-lite"/>
    </source>
</evidence>
<dbReference type="Proteomes" id="UP000187191">
    <property type="component" value="Chromosome"/>
</dbReference>
<keyword evidence="1" id="KW-0233">DNA recombination</keyword>
<evidence type="ECO:0000259" key="3">
    <source>
        <dbReference type="PROSITE" id="PS51898"/>
    </source>
</evidence>
<dbReference type="InterPro" id="IPR002104">
    <property type="entry name" value="Integrase_catalytic"/>
</dbReference>
<feature type="domain" description="Tyr recombinase" evidence="3">
    <location>
        <begin position="1"/>
        <end position="83"/>
    </location>
</feature>
<dbReference type="SUPFAM" id="SSF56349">
    <property type="entry name" value="DNA breaking-rejoining enzymes"/>
    <property type="match status" value="1"/>
</dbReference>
<dbReference type="InterPro" id="IPR011010">
    <property type="entry name" value="DNA_brk_join_enz"/>
</dbReference>
<proteinExistence type="predicted"/>
<sequence>MAHGYLYASYLYRQIWLVALSKEEVAYCKPHSMRHYYGSRLLYAGVSENDVADWMGHSSTDVLREHYHHIFEGAEQRGRAAIASMVTPGADAPPKGRQKPPDRAHANGPRQSAGGRCVCAGERQFPAQCQSRIPPA</sequence>
<evidence type="ECO:0000313" key="5">
    <source>
        <dbReference type="Proteomes" id="UP000187191"/>
    </source>
</evidence>
<dbReference type="Pfam" id="PF00589">
    <property type="entry name" value="Phage_integrase"/>
    <property type="match status" value="1"/>
</dbReference>
<dbReference type="Gene3D" id="1.10.443.10">
    <property type="entry name" value="Intergrase catalytic core"/>
    <property type="match status" value="1"/>
</dbReference>
<dbReference type="InterPro" id="IPR013762">
    <property type="entry name" value="Integrase-like_cat_sf"/>
</dbReference>
<protein>
    <recommendedName>
        <fullName evidence="3">Tyr recombinase domain-containing protein</fullName>
    </recommendedName>
</protein>
<feature type="region of interest" description="Disordered" evidence="2">
    <location>
        <begin position="84"/>
        <end position="115"/>
    </location>
</feature>
<name>A0ABM6GVC4_9ACTN</name>
<dbReference type="EMBL" id="CP015588">
    <property type="protein sequence ID" value="APY87960.1"/>
    <property type="molecule type" value="Genomic_DNA"/>
</dbReference>
<gene>
    <name evidence="4" type="ORF">A7J05_21635</name>
</gene>
<dbReference type="PROSITE" id="PS51898">
    <property type="entry name" value="TYR_RECOMBINASE"/>
    <property type="match status" value="1"/>
</dbReference>
<reference evidence="4 5" key="1">
    <citation type="submission" date="2016-05" db="EMBL/GenBank/DDBJ databases">
        <authorList>
            <person name="Gu J."/>
        </authorList>
    </citation>
    <scope>NUCLEOTIDE SEQUENCE [LARGE SCALE GENOMIC DNA]</scope>
    <source>
        <strain evidence="4 5">ACCC40021</strain>
    </source>
</reference>
<accession>A0ABM6GVC4</accession>